<dbReference type="GeneID" id="38778280"/>
<dbReference type="OrthoDB" id="3227556at2759"/>
<accession>A0A401GGY5</accession>
<sequence length="117" mass="12486">MAPKPNPLPLSDTLRDLALLRASDLDLSTVLPPSAMTSALAGGDAAIPDSDAASGSVNDAVKRSYEFAQEARMVLRLLNRGKVEKQGSRVEDVRSKLEDVLQGLDPTGRSITHYVAK</sequence>
<dbReference type="Proteomes" id="UP000287166">
    <property type="component" value="Unassembled WGS sequence"/>
</dbReference>
<name>A0A401GGY5_9APHY</name>
<evidence type="ECO:0000313" key="1">
    <source>
        <dbReference type="EMBL" id="GBE81363.1"/>
    </source>
</evidence>
<gene>
    <name evidence="1" type="ORF">SCP_0310900</name>
</gene>
<comment type="caution">
    <text evidence="1">The sequence shown here is derived from an EMBL/GenBank/DDBJ whole genome shotgun (WGS) entry which is preliminary data.</text>
</comment>
<dbReference type="AlphaFoldDB" id="A0A401GGY5"/>
<dbReference type="InParanoid" id="A0A401GGY5"/>
<dbReference type="EMBL" id="BFAD01000003">
    <property type="protein sequence ID" value="GBE81363.1"/>
    <property type="molecule type" value="Genomic_DNA"/>
</dbReference>
<organism evidence="1 2">
    <name type="scientific">Sparassis crispa</name>
    <dbReference type="NCBI Taxonomy" id="139825"/>
    <lineage>
        <taxon>Eukaryota</taxon>
        <taxon>Fungi</taxon>
        <taxon>Dikarya</taxon>
        <taxon>Basidiomycota</taxon>
        <taxon>Agaricomycotina</taxon>
        <taxon>Agaricomycetes</taxon>
        <taxon>Polyporales</taxon>
        <taxon>Sparassidaceae</taxon>
        <taxon>Sparassis</taxon>
    </lineage>
</organism>
<protein>
    <submittedName>
        <fullName evidence="1">Uncharacterized protein</fullName>
    </submittedName>
</protein>
<proteinExistence type="predicted"/>
<evidence type="ECO:0000313" key="2">
    <source>
        <dbReference type="Proteomes" id="UP000287166"/>
    </source>
</evidence>
<keyword evidence="2" id="KW-1185">Reference proteome</keyword>
<reference evidence="1 2" key="1">
    <citation type="journal article" date="2018" name="Sci. Rep.">
        <title>Genome sequence of the cauliflower mushroom Sparassis crispa (Hanabiratake) and its association with beneficial usage.</title>
        <authorList>
            <person name="Kiyama R."/>
            <person name="Furutani Y."/>
            <person name="Kawaguchi K."/>
            <person name="Nakanishi T."/>
        </authorList>
    </citation>
    <scope>NUCLEOTIDE SEQUENCE [LARGE SCALE GENOMIC DNA]</scope>
</reference>
<dbReference type="RefSeq" id="XP_027612276.1">
    <property type="nucleotide sequence ID" value="XM_027756475.1"/>
</dbReference>